<dbReference type="PANTHER" id="PTHR43461:SF1">
    <property type="entry name" value="TRANSMEMBRANE PROTEIN 256"/>
    <property type="match status" value="1"/>
</dbReference>
<dbReference type="GO" id="GO:0005886">
    <property type="term" value="C:plasma membrane"/>
    <property type="evidence" value="ECO:0007669"/>
    <property type="project" value="TreeGrafter"/>
</dbReference>
<evidence type="ECO:0000256" key="3">
    <source>
        <dbReference type="ARBA" id="ARBA00022692"/>
    </source>
</evidence>
<evidence type="ECO:0000313" key="8">
    <source>
        <dbReference type="Proteomes" id="UP000030416"/>
    </source>
</evidence>
<evidence type="ECO:0000313" key="7">
    <source>
        <dbReference type="EMBL" id="KGR80296.1"/>
    </source>
</evidence>
<dbReference type="EMBL" id="JPVN01000002">
    <property type="protein sequence ID" value="KGR80296.1"/>
    <property type="molecule type" value="Genomic_DNA"/>
</dbReference>
<organism evidence="7 8">
    <name type="scientific">Ureibacillus manganicus DSM 26584</name>
    <dbReference type="NCBI Taxonomy" id="1384049"/>
    <lineage>
        <taxon>Bacteria</taxon>
        <taxon>Bacillati</taxon>
        <taxon>Bacillota</taxon>
        <taxon>Bacilli</taxon>
        <taxon>Bacillales</taxon>
        <taxon>Caryophanaceae</taxon>
        <taxon>Ureibacillus</taxon>
    </lineage>
</organism>
<dbReference type="OrthoDB" id="9802121at2"/>
<feature type="transmembrane region" description="Helical" evidence="6">
    <location>
        <begin position="73"/>
        <end position="94"/>
    </location>
</feature>
<dbReference type="PANTHER" id="PTHR43461">
    <property type="entry name" value="TRANSMEMBRANE PROTEIN 256"/>
    <property type="match status" value="1"/>
</dbReference>
<keyword evidence="3 6" id="KW-0812">Transmembrane</keyword>
<reference evidence="7 8" key="1">
    <citation type="submission" date="2014-02" db="EMBL/GenBank/DDBJ databases">
        <title>Draft genome sequence of Lysinibacillus manganicus DSM 26584T.</title>
        <authorList>
            <person name="Zhang F."/>
            <person name="Wang G."/>
            <person name="Zhang L."/>
        </authorList>
    </citation>
    <scope>NUCLEOTIDE SEQUENCE [LARGE SCALE GENOMIC DNA]</scope>
    <source>
        <strain evidence="7 8">DSM 26584</strain>
    </source>
</reference>
<dbReference type="eggNOG" id="COG2363">
    <property type="taxonomic scope" value="Bacteria"/>
</dbReference>
<gene>
    <name evidence="7" type="ORF">CD29_02790</name>
</gene>
<dbReference type="RefSeq" id="WP_036182553.1">
    <property type="nucleotide sequence ID" value="NZ_AVDA01000002.1"/>
</dbReference>
<evidence type="ECO:0000256" key="4">
    <source>
        <dbReference type="ARBA" id="ARBA00022989"/>
    </source>
</evidence>
<keyword evidence="5 6" id="KW-0472">Membrane</keyword>
<keyword evidence="8" id="KW-1185">Reference proteome</keyword>
<sequence>MNISLLLGVGLAFLGVVLGAFGAHALKDKFPEPKYEQHWNTAVQYHIYHALGLIAIGILSMDALVGESSLLTWACYLMFTGVIFFSGSLYVLSVTGVKKLGAITPIGGLLFLVAWALVAIEVIN</sequence>
<dbReference type="Pfam" id="PF04241">
    <property type="entry name" value="DUF423"/>
    <property type="match status" value="1"/>
</dbReference>
<evidence type="ECO:0000256" key="6">
    <source>
        <dbReference type="SAM" id="Phobius"/>
    </source>
</evidence>
<feature type="transmembrane region" description="Helical" evidence="6">
    <location>
        <begin position="100"/>
        <end position="123"/>
    </location>
</feature>
<dbReference type="InterPro" id="IPR006696">
    <property type="entry name" value="DUF423"/>
</dbReference>
<keyword evidence="4 6" id="KW-1133">Transmembrane helix</keyword>
<dbReference type="Proteomes" id="UP000030416">
    <property type="component" value="Unassembled WGS sequence"/>
</dbReference>
<comment type="subcellular location">
    <subcellularLocation>
        <location evidence="1">Membrane</location>
        <topology evidence="1">Multi-pass membrane protein</topology>
    </subcellularLocation>
</comment>
<protein>
    <submittedName>
        <fullName evidence="7">Membrane protein</fullName>
    </submittedName>
</protein>
<comment type="caution">
    <text evidence="7">The sequence shown here is derived from an EMBL/GenBank/DDBJ whole genome shotgun (WGS) entry which is preliminary data.</text>
</comment>
<feature type="transmembrane region" description="Helical" evidence="6">
    <location>
        <begin position="43"/>
        <end position="61"/>
    </location>
</feature>
<dbReference type="AlphaFoldDB" id="A0A0A3I6B1"/>
<accession>A0A0A3I6B1</accession>
<evidence type="ECO:0000256" key="5">
    <source>
        <dbReference type="ARBA" id="ARBA00023136"/>
    </source>
</evidence>
<dbReference type="STRING" id="1384049.CD29_02790"/>
<evidence type="ECO:0000256" key="1">
    <source>
        <dbReference type="ARBA" id="ARBA00004141"/>
    </source>
</evidence>
<proteinExistence type="inferred from homology"/>
<evidence type="ECO:0000256" key="2">
    <source>
        <dbReference type="ARBA" id="ARBA00009694"/>
    </source>
</evidence>
<comment type="similarity">
    <text evidence="2">Belongs to the UPF0382 family.</text>
</comment>
<name>A0A0A3I6B1_9BACL</name>